<protein>
    <submittedName>
        <fullName evidence="2">Uncharacterized protein</fullName>
    </submittedName>
</protein>
<accession>A0A382YUE5</accession>
<name>A0A382YUE5_9ZZZZ</name>
<evidence type="ECO:0000313" key="2">
    <source>
        <dbReference type="EMBL" id="SVD86896.1"/>
    </source>
</evidence>
<evidence type="ECO:0000256" key="1">
    <source>
        <dbReference type="SAM" id="MobiDB-lite"/>
    </source>
</evidence>
<feature type="compositionally biased region" description="Polar residues" evidence="1">
    <location>
        <begin position="42"/>
        <end position="61"/>
    </location>
</feature>
<sequence>MADDQNLCPHCGQPMPKTAEENLGNPDATLGTSTNEEENQRIEASTLVSTEDISEDQQASLSWEAETVDDTLLEEVKEESLPEQVEKLNQ</sequence>
<dbReference type="AlphaFoldDB" id="A0A382YUE5"/>
<reference evidence="2" key="1">
    <citation type="submission" date="2018-05" db="EMBL/GenBank/DDBJ databases">
        <authorList>
            <person name="Lanie J.A."/>
            <person name="Ng W.-L."/>
            <person name="Kazmierczak K.M."/>
            <person name="Andrzejewski T.M."/>
            <person name="Davidsen T.M."/>
            <person name="Wayne K.J."/>
            <person name="Tettelin H."/>
            <person name="Glass J.I."/>
            <person name="Rusch D."/>
            <person name="Podicherti R."/>
            <person name="Tsui H.-C.T."/>
            <person name="Winkler M.E."/>
        </authorList>
    </citation>
    <scope>NUCLEOTIDE SEQUENCE</scope>
</reference>
<gene>
    <name evidence="2" type="ORF">METZ01_LOCUS439750</name>
</gene>
<dbReference type="EMBL" id="UINC01178632">
    <property type="protein sequence ID" value="SVD86896.1"/>
    <property type="molecule type" value="Genomic_DNA"/>
</dbReference>
<organism evidence="2">
    <name type="scientific">marine metagenome</name>
    <dbReference type="NCBI Taxonomy" id="408172"/>
    <lineage>
        <taxon>unclassified sequences</taxon>
        <taxon>metagenomes</taxon>
        <taxon>ecological metagenomes</taxon>
    </lineage>
</organism>
<proteinExistence type="predicted"/>
<feature type="region of interest" description="Disordered" evidence="1">
    <location>
        <begin position="1"/>
        <end position="62"/>
    </location>
</feature>
<feature type="non-terminal residue" evidence="2">
    <location>
        <position position="90"/>
    </location>
</feature>